<dbReference type="AlphaFoldDB" id="A0AAD5PF30"/>
<proteinExistence type="predicted"/>
<reference evidence="1" key="1">
    <citation type="journal article" date="2022" name="IScience">
        <title>Evolution of zygomycete secretomes and the origins of terrestrial fungal ecologies.</title>
        <authorList>
            <person name="Chang Y."/>
            <person name="Wang Y."/>
            <person name="Mondo S."/>
            <person name="Ahrendt S."/>
            <person name="Andreopoulos W."/>
            <person name="Barry K."/>
            <person name="Beard J."/>
            <person name="Benny G.L."/>
            <person name="Blankenship S."/>
            <person name="Bonito G."/>
            <person name="Cuomo C."/>
            <person name="Desiro A."/>
            <person name="Gervers K.A."/>
            <person name="Hundley H."/>
            <person name="Kuo A."/>
            <person name="LaButti K."/>
            <person name="Lang B.F."/>
            <person name="Lipzen A."/>
            <person name="O'Donnell K."/>
            <person name="Pangilinan J."/>
            <person name="Reynolds N."/>
            <person name="Sandor L."/>
            <person name="Smith M.E."/>
            <person name="Tsang A."/>
            <person name="Grigoriev I.V."/>
            <person name="Stajich J.E."/>
            <person name="Spatafora J.W."/>
        </authorList>
    </citation>
    <scope>NUCLEOTIDE SEQUENCE</scope>
    <source>
        <strain evidence="1">RSA 2281</strain>
    </source>
</reference>
<gene>
    <name evidence="1" type="ORF">BDA99DRAFT_580040</name>
</gene>
<reference evidence="1" key="2">
    <citation type="submission" date="2023-02" db="EMBL/GenBank/DDBJ databases">
        <authorList>
            <consortium name="DOE Joint Genome Institute"/>
            <person name="Mondo S.J."/>
            <person name="Chang Y."/>
            <person name="Wang Y."/>
            <person name="Ahrendt S."/>
            <person name="Andreopoulos W."/>
            <person name="Barry K."/>
            <person name="Beard J."/>
            <person name="Benny G.L."/>
            <person name="Blankenship S."/>
            <person name="Bonito G."/>
            <person name="Cuomo C."/>
            <person name="Desiro A."/>
            <person name="Gervers K.A."/>
            <person name="Hundley H."/>
            <person name="Kuo A."/>
            <person name="LaButti K."/>
            <person name="Lang B.F."/>
            <person name="Lipzen A."/>
            <person name="O'Donnell K."/>
            <person name="Pangilinan J."/>
            <person name="Reynolds N."/>
            <person name="Sandor L."/>
            <person name="Smith M.W."/>
            <person name="Tsang A."/>
            <person name="Grigoriev I.V."/>
            <person name="Stajich J.E."/>
            <person name="Spatafora J.W."/>
        </authorList>
    </citation>
    <scope>NUCLEOTIDE SEQUENCE</scope>
    <source>
        <strain evidence="1">RSA 2281</strain>
    </source>
</reference>
<evidence type="ECO:0000313" key="2">
    <source>
        <dbReference type="Proteomes" id="UP001209540"/>
    </source>
</evidence>
<dbReference type="Proteomes" id="UP001209540">
    <property type="component" value="Unassembled WGS sequence"/>
</dbReference>
<comment type="caution">
    <text evidence="1">The sequence shown here is derived from an EMBL/GenBank/DDBJ whole genome shotgun (WGS) entry which is preliminary data.</text>
</comment>
<name>A0AAD5PF30_9FUNG</name>
<protein>
    <submittedName>
        <fullName evidence="1">Uncharacterized protein</fullName>
    </submittedName>
</protein>
<keyword evidence="2" id="KW-1185">Reference proteome</keyword>
<sequence length="171" mass="19354">MNGNQHLHRNVLLVVPQETSTGIFSILSEFIPVLYLVDTANGIRIFDLNHIYDVAIGKKKIGYVSSGRYEAANYKYVIPEWGHYLTNSAVAKDFAYSFISLDRTTTRDFFVMGQYNSSGVNNCIFRFDIDYNTHLPNHSSSTYATATEFYYVGLKSMQGATLVTKNGVQKY</sequence>
<accession>A0AAD5PF30</accession>
<evidence type="ECO:0000313" key="1">
    <source>
        <dbReference type="EMBL" id="KAI9265282.1"/>
    </source>
</evidence>
<organism evidence="1 2">
    <name type="scientific">Phascolomyces articulosus</name>
    <dbReference type="NCBI Taxonomy" id="60185"/>
    <lineage>
        <taxon>Eukaryota</taxon>
        <taxon>Fungi</taxon>
        <taxon>Fungi incertae sedis</taxon>
        <taxon>Mucoromycota</taxon>
        <taxon>Mucoromycotina</taxon>
        <taxon>Mucoromycetes</taxon>
        <taxon>Mucorales</taxon>
        <taxon>Lichtheimiaceae</taxon>
        <taxon>Phascolomyces</taxon>
    </lineage>
</organism>
<dbReference type="EMBL" id="JAIXMP010000011">
    <property type="protein sequence ID" value="KAI9265282.1"/>
    <property type="molecule type" value="Genomic_DNA"/>
</dbReference>